<gene>
    <name evidence="1" type="ORF">CCAE0312_LOCUS3318</name>
</gene>
<proteinExistence type="predicted"/>
<dbReference type="AlphaFoldDB" id="A0A7S1TB53"/>
<organism evidence="1">
    <name type="scientific">Compsopogon caeruleus</name>
    <dbReference type="NCBI Taxonomy" id="31354"/>
    <lineage>
        <taxon>Eukaryota</taxon>
        <taxon>Rhodophyta</taxon>
        <taxon>Compsopogonophyceae</taxon>
        <taxon>Compsopogonales</taxon>
        <taxon>Compsopogonaceae</taxon>
        <taxon>Compsopogon</taxon>
    </lineage>
</organism>
<sequence length="113" mass="12907">MVCVDFEEILIIRGNLALDIVILEVLRSNSDGSPLGSRRHGSLSRRKRSWRQYPEGLMSTTEYKHQKYFSIETGTKCLKLRHSICPNFFLRFPLFHDVVPAIIEQAKGGPTGM</sequence>
<evidence type="ECO:0000313" key="1">
    <source>
        <dbReference type="EMBL" id="CAD9231262.1"/>
    </source>
</evidence>
<reference evidence="1" key="1">
    <citation type="submission" date="2021-01" db="EMBL/GenBank/DDBJ databases">
        <authorList>
            <person name="Corre E."/>
            <person name="Pelletier E."/>
            <person name="Niang G."/>
            <person name="Scheremetjew M."/>
            <person name="Finn R."/>
            <person name="Kale V."/>
            <person name="Holt S."/>
            <person name="Cochrane G."/>
            <person name="Meng A."/>
            <person name="Brown T."/>
            <person name="Cohen L."/>
        </authorList>
    </citation>
    <scope>NUCLEOTIDE SEQUENCE</scope>
    <source>
        <strain evidence="1">SAG 36.94</strain>
    </source>
</reference>
<protein>
    <submittedName>
        <fullName evidence="1">Uncharacterized protein</fullName>
    </submittedName>
</protein>
<dbReference type="EMBL" id="HBGH01006253">
    <property type="protein sequence ID" value="CAD9231262.1"/>
    <property type="molecule type" value="Transcribed_RNA"/>
</dbReference>
<name>A0A7S1TB53_9RHOD</name>
<accession>A0A7S1TB53</accession>